<protein>
    <submittedName>
        <fullName evidence="1">Uncharacterized protein</fullName>
    </submittedName>
</protein>
<reference evidence="1 2" key="1">
    <citation type="journal article" date="2017" name="Nat. Commun.">
        <title>Genome assembly with in vitro proximity ligation data and whole-genome triplication in lettuce.</title>
        <authorList>
            <person name="Reyes-Chin-Wo S."/>
            <person name="Wang Z."/>
            <person name="Yang X."/>
            <person name="Kozik A."/>
            <person name="Arikit S."/>
            <person name="Song C."/>
            <person name="Xia L."/>
            <person name="Froenicke L."/>
            <person name="Lavelle D.O."/>
            <person name="Truco M.J."/>
            <person name="Xia R."/>
            <person name="Zhu S."/>
            <person name="Xu C."/>
            <person name="Xu H."/>
            <person name="Xu X."/>
            <person name="Cox K."/>
            <person name="Korf I."/>
            <person name="Meyers B.C."/>
            <person name="Michelmore R.W."/>
        </authorList>
    </citation>
    <scope>NUCLEOTIDE SEQUENCE [LARGE SCALE GENOMIC DNA]</scope>
    <source>
        <strain evidence="2">cv. Salinas</strain>
        <tissue evidence="1">Seedlings</tissue>
    </source>
</reference>
<proteinExistence type="predicted"/>
<dbReference type="Proteomes" id="UP000235145">
    <property type="component" value="Unassembled WGS sequence"/>
</dbReference>
<dbReference type="EMBL" id="NBSK02000005">
    <property type="protein sequence ID" value="KAJ0204385.1"/>
    <property type="molecule type" value="Genomic_DNA"/>
</dbReference>
<gene>
    <name evidence="1" type="ORF">LSAT_V11C500297460</name>
</gene>
<organism evidence="1 2">
    <name type="scientific">Lactuca sativa</name>
    <name type="common">Garden lettuce</name>
    <dbReference type="NCBI Taxonomy" id="4236"/>
    <lineage>
        <taxon>Eukaryota</taxon>
        <taxon>Viridiplantae</taxon>
        <taxon>Streptophyta</taxon>
        <taxon>Embryophyta</taxon>
        <taxon>Tracheophyta</taxon>
        <taxon>Spermatophyta</taxon>
        <taxon>Magnoliopsida</taxon>
        <taxon>eudicotyledons</taxon>
        <taxon>Gunneridae</taxon>
        <taxon>Pentapetalae</taxon>
        <taxon>asterids</taxon>
        <taxon>campanulids</taxon>
        <taxon>Asterales</taxon>
        <taxon>Asteraceae</taxon>
        <taxon>Cichorioideae</taxon>
        <taxon>Cichorieae</taxon>
        <taxon>Lactucinae</taxon>
        <taxon>Lactuca</taxon>
    </lineage>
</organism>
<comment type="caution">
    <text evidence="1">The sequence shown here is derived from an EMBL/GenBank/DDBJ whole genome shotgun (WGS) entry which is preliminary data.</text>
</comment>
<sequence>MDVSQSDLEANLFKKIFTKTGLLVGRASARELHFLGSSGLRNLLRGSGIIPGLRDTSSTQNDAKREKDERKRAKISAALASLL</sequence>
<accession>A0A9R1X834</accession>
<dbReference type="AlphaFoldDB" id="A0A9R1X834"/>
<evidence type="ECO:0000313" key="2">
    <source>
        <dbReference type="Proteomes" id="UP000235145"/>
    </source>
</evidence>
<keyword evidence="2" id="KW-1185">Reference proteome</keyword>
<evidence type="ECO:0000313" key="1">
    <source>
        <dbReference type="EMBL" id="KAJ0204385.1"/>
    </source>
</evidence>
<name>A0A9R1X834_LACSA</name>